<feature type="coiled-coil region" evidence="1">
    <location>
        <begin position="46"/>
        <end position="194"/>
    </location>
</feature>
<organism evidence="2 3">
    <name type="scientific">Hypothenemus hampei</name>
    <name type="common">Coffee berry borer</name>
    <dbReference type="NCBI Taxonomy" id="57062"/>
    <lineage>
        <taxon>Eukaryota</taxon>
        <taxon>Metazoa</taxon>
        <taxon>Ecdysozoa</taxon>
        <taxon>Arthropoda</taxon>
        <taxon>Hexapoda</taxon>
        <taxon>Insecta</taxon>
        <taxon>Pterygota</taxon>
        <taxon>Neoptera</taxon>
        <taxon>Endopterygota</taxon>
        <taxon>Coleoptera</taxon>
        <taxon>Polyphaga</taxon>
        <taxon>Cucujiformia</taxon>
        <taxon>Curculionidae</taxon>
        <taxon>Scolytinae</taxon>
        <taxon>Hypothenemus</taxon>
    </lineage>
</organism>
<name>A0ABD1EYN1_HYPHA</name>
<comment type="caution">
    <text evidence="2">The sequence shown here is derived from an EMBL/GenBank/DDBJ whole genome shotgun (WGS) entry which is preliminary data.</text>
</comment>
<keyword evidence="1" id="KW-0175">Coiled coil</keyword>
<accession>A0ABD1EYN1</accession>
<evidence type="ECO:0000256" key="1">
    <source>
        <dbReference type="SAM" id="Coils"/>
    </source>
</evidence>
<gene>
    <name evidence="2" type="ORF">ABEB36_005460</name>
</gene>
<dbReference type="Proteomes" id="UP001566132">
    <property type="component" value="Unassembled WGS sequence"/>
</dbReference>
<protein>
    <submittedName>
        <fullName evidence="2">Uncharacterized protein</fullName>
    </submittedName>
</protein>
<reference evidence="2 3" key="1">
    <citation type="submission" date="2024-05" db="EMBL/GenBank/DDBJ databases">
        <title>Genetic variation in Jamaican populations of the coffee berry borer (Hypothenemus hampei).</title>
        <authorList>
            <person name="Errbii M."/>
            <person name="Myrie A."/>
        </authorList>
    </citation>
    <scope>NUCLEOTIDE SEQUENCE [LARGE SCALE GENOMIC DNA]</scope>
    <source>
        <strain evidence="2">JA-Hopewell-2020-01-JO</strain>
        <tissue evidence="2">Whole body</tissue>
    </source>
</reference>
<evidence type="ECO:0000313" key="3">
    <source>
        <dbReference type="Proteomes" id="UP001566132"/>
    </source>
</evidence>
<proteinExistence type="predicted"/>
<dbReference type="AlphaFoldDB" id="A0ABD1EYN1"/>
<sequence>MDFFNQEKEDSVFEDRSSVNQESDFEELKQNFYILTQQLKVSDASFNDYKDELRSMEKIREKERTEFQLKVSEVEKEISDLKLSQSKELVSLEEELSRFDAKIREINEEIELLKKINKSDRESIISMKQPAEKEYLKENEILKQKCAVIQSMYKESEEQLRIIQDNMYELDQQLEELKEIITVRKEELQHKTEETETINEELLLATQELEIQKNKPLPDGSKGNSVFVQVEDRRVKLEKTVDNIQYNYIHLQQELENFKSTFALLHKDHAQLLLDWKTELDRVQNQNLPSSDSLVRQLEILEKKFEDQKVEMENQVTLLSRFPEKYQLDTEYQFYQSMINMKLTEITDLEERWYEKSMIIQDMAMSLVNISKELRLTKLNVLELQYEIKQQSENKIFMIWYQQGGSNMPVTIETSLL</sequence>
<evidence type="ECO:0000313" key="2">
    <source>
        <dbReference type="EMBL" id="KAL1506023.1"/>
    </source>
</evidence>
<dbReference type="EMBL" id="JBDJPC010000004">
    <property type="protein sequence ID" value="KAL1506023.1"/>
    <property type="molecule type" value="Genomic_DNA"/>
</dbReference>
<keyword evidence="3" id="KW-1185">Reference proteome</keyword>